<organism evidence="2 3">
    <name type="scientific">Kiloniella antarctica</name>
    <dbReference type="NCBI Taxonomy" id="1550907"/>
    <lineage>
        <taxon>Bacteria</taxon>
        <taxon>Pseudomonadati</taxon>
        <taxon>Pseudomonadota</taxon>
        <taxon>Alphaproteobacteria</taxon>
        <taxon>Rhodospirillales</taxon>
        <taxon>Kiloniellaceae</taxon>
        <taxon>Kiloniella</taxon>
    </lineage>
</organism>
<dbReference type="SMART" id="SM00418">
    <property type="entry name" value="HTH_ARSR"/>
    <property type="match status" value="1"/>
</dbReference>
<gene>
    <name evidence="2" type="ORF">ACFSKO_05895</name>
</gene>
<dbReference type="RefSeq" id="WP_380249373.1">
    <property type="nucleotide sequence ID" value="NZ_JBHUII010000001.1"/>
</dbReference>
<name>A0ABW5BKC2_9PROT</name>
<dbReference type="PROSITE" id="PS50987">
    <property type="entry name" value="HTH_ARSR_2"/>
    <property type="match status" value="1"/>
</dbReference>
<dbReference type="PANTHER" id="PTHR42912">
    <property type="entry name" value="METHYLTRANSFERASE"/>
    <property type="match status" value="1"/>
</dbReference>
<dbReference type="Proteomes" id="UP001597294">
    <property type="component" value="Unassembled WGS sequence"/>
</dbReference>
<dbReference type="EMBL" id="JBHUII010000001">
    <property type="protein sequence ID" value="MFD2205130.1"/>
    <property type="molecule type" value="Genomic_DNA"/>
</dbReference>
<protein>
    <submittedName>
        <fullName evidence="2">ArsR/SmtB family transcription factor</fullName>
    </submittedName>
</protein>
<evidence type="ECO:0000313" key="3">
    <source>
        <dbReference type="Proteomes" id="UP001597294"/>
    </source>
</evidence>
<dbReference type="CDD" id="cd02440">
    <property type="entry name" value="AdoMet_MTases"/>
    <property type="match status" value="1"/>
</dbReference>
<dbReference type="Gene3D" id="3.40.50.150">
    <property type="entry name" value="Vaccinia Virus protein VP39"/>
    <property type="match status" value="1"/>
</dbReference>
<dbReference type="InterPro" id="IPR050508">
    <property type="entry name" value="Methyltransf_Superfamily"/>
</dbReference>
<reference evidence="3" key="1">
    <citation type="journal article" date="2019" name="Int. J. Syst. Evol. Microbiol.">
        <title>The Global Catalogue of Microorganisms (GCM) 10K type strain sequencing project: providing services to taxonomists for standard genome sequencing and annotation.</title>
        <authorList>
            <consortium name="The Broad Institute Genomics Platform"/>
            <consortium name="The Broad Institute Genome Sequencing Center for Infectious Disease"/>
            <person name="Wu L."/>
            <person name="Ma J."/>
        </authorList>
    </citation>
    <scope>NUCLEOTIDE SEQUENCE [LARGE SCALE GENOMIC DNA]</scope>
    <source>
        <strain evidence="3">CGMCC 4.7192</strain>
    </source>
</reference>
<evidence type="ECO:0000313" key="2">
    <source>
        <dbReference type="EMBL" id="MFD2205130.1"/>
    </source>
</evidence>
<dbReference type="InterPro" id="IPR011991">
    <property type="entry name" value="ArsR-like_HTH"/>
</dbReference>
<dbReference type="Gene3D" id="1.10.10.10">
    <property type="entry name" value="Winged helix-like DNA-binding domain superfamily/Winged helix DNA-binding domain"/>
    <property type="match status" value="1"/>
</dbReference>
<feature type="domain" description="HTH arsR-type" evidence="1">
    <location>
        <begin position="1"/>
        <end position="90"/>
    </location>
</feature>
<dbReference type="SUPFAM" id="SSF53335">
    <property type="entry name" value="S-adenosyl-L-methionine-dependent methyltransferases"/>
    <property type="match status" value="1"/>
</dbReference>
<dbReference type="Pfam" id="PF01022">
    <property type="entry name" value="HTH_5"/>
    <property type="match status" value="1"/>
</dbReference>
<dbReference type="InterPro" id="IPR036390">
    <property type="entry name" value="WH_DNA-bd_sf"/>
</dbReference>
<sequence length="319" mass="36038">MEVLLKGLQSIAEPTRLRVLGLCAHAELTVSELVQILGQSQPRVSRHLKLLMEAGLLERHQEGNWAYFRLSDNQPCSELGRLIIDLIPIDDPKLALDFQRLEDIKVERARKAHEYFSKNASDWHEIRSLHIDTTQIESAFKGKLLEEPVEELLDVGTGTGRVLELVSSEVGSVVGLDISREMLAIARNNIDRAGLNNCQVRQGDMYQIPFGNSRFDAVCLNMVLHYALDPRMCLREAARVIKPGGRLILVDFAPHRMDSLRDDHAHHWLGFEDTQIEEFCIDAGLSLSKPEHLPGDPLTVCIWTARRDPETEQGNNEKT</sequence>
<dbReference type="InterPro" id="IPR029063">
    <property type="entry name" value="SAM-dependent_MTases_sf"/>
</dbReference>
<evidence type="ECO:0000259" key="1">
    <source>
        <dbReference type="PROSITE" id="PS50987"/>
    </source>
</evidence>
<dbReference type="PRINTS" id="PR00778">
    <property type="entry name" value="HTHARSR"/>
</dbReference>
<dbReference type="NCBIfam" id="NF033788">
    <property type="entry name" value="HTH_metalloreg"/>
    <property type="match status" value="1"/>
</dbReference>
<dbReference type="InterPro" id="IPR001845">
    <property type="entry name" value="HTH_ArsR_DNA-bd_dom"/>
</dbReference>
<dbReference type="PANTHER" id="PTHR42912:SF93">
    <property type="entry name" value="N6-ADENOSINE-METHYLTRANSFERASE TMT1A"/>
    <property type="match status" value="1"/>
</dbReference>
<proteinExistence type="predicted"/>
<keyword evidence="3" id="KW-1185">Reference proteome</keyword>
<dbReference type="InterPro" id="IPR036388">
    <property type="entry name" value="WH-like_DNA-bd_sf"/>
</dbReference>
<dbReference type="InterPro" id="IPR013216">
    <property type="entry name" value="Methyltransf_11"/>
</dbReference>
<dbReference type="Pfam" id="PF08241">
    <property type="entry name" value="Methyltransf_11"/>
    <property type="match status" value="1"/>
</dbReference>
<dbReference type="CDD" id="cd00090">
    <property type="entry name" value="HTH_ARSR"/>
    <property type="match status" value="1"/>
</dbReference>
<dbReference type="SUPFAM" id="SSF46785">
    <property type="entry name" value="Winged helix' DNA-binding domain"/>
    <property type="match status" value="1"/>
</dbReference>
<accession>A0ABW5BKC2</accession>
<comment type="caution">
    <text evidence="2">The sequence shown here is derived from an EMBL/GenBank/DDBJ whole genome shotgun (WGS) entry which is preliminary data.</text>
</comment>